<gene>
    <name evidence="2" type="ORF">TCLT_LOCUS7545</name>
</gene>
<evidence type="ECO:0000256" key="1">
    <source>
        <dbReference type="SAM" id="SignalP"/>
    </source>
</evidence>
<dbReference type="EMBL" id="UYYF01004520">
    <property type="protein sequence ID" value="VDN05012.1"/>
    <property type="molecule type" value="Genomic_DNA"/>
</dbReference>
<dbReference type="AlphaFoldDB" id="A0A0N5D3P2"/>
<evidence type="ECO:0000313" key="3">
    <source>
        <dbReference type="Proteomes" id="UP000276776"/>
    </source>
</evidence>
<dbReference type="Proteomes" id="UP000276776">
    <property type="component" value="Unassembled WGS sequence"/>
</dbReference>
<organism evidence="4">
    <name type="scientific">Thelazia callipaeda</name>
    <name type="common">Oriental eyeworm</name>
    <name type="synonym">Parasitic nematode</name>
    <dbReference type="NCBI Taxonomy" id="103827"/>
    <lineage>
        <taxon>Eukaryota</taxon>
        <taxon>Metazoa</taxon>
        <taxon>Ecdysozoa</taxon>
        <taxon>Nematoda</taxon>
        <taxon>Chromadorea</taxon>
        <taxon>Rhabditida</taxon>
        <taxon>Spirurina</taxon>
        <taxon>Spiruromorpha</taxon>
        <taxon>Thelazioidea</taxon>
        <taxon>Thelaziidae</taxon>
        <taxon>Thelazia</taxon>
    </lineage>
</organism>
<reference evidence="4" key="1">
    <citation type="submission" date="2017-02" db="UniProtKB">
        <authorList>
            <consortium name="WormBaseParasite"/>
        </authorList>
    </citation>
    <scope>IDENTIFICATION</scope>
</reference>
<dbReference type="OrthoDB" id="5824659at2759"/>
<proteinExistence type="predicted"/>
<feature type="chain" id="PRO_5043126590" evidence="1">
    <location>
        <begin position="21"/>
        <end position="164"/>
    </location>
</feature>
<name>A0A0N5D3P2_THECL</name>
<keyword evidence="3" id="KW-1185">Reference proteome</keyword>
<dbReference type="OMA" id="VFRTINC"/>
<evidence type="ECO:0000313" key="2">
    <source>
        <dbReference type="EMBL" id="VDN05012.1"/>
    </source>
</evidence>
<protein>
    <submittedName>
        <fullName evidence="4">SXP/RAL-2 family protein Ani s 5-like cation-binding domain-containing protein</fullName>
    </submittedName>
</protein>
<keyword evidence="1" id="KW-0732">Signal</keyword>
<reference evidence="2 3" key="2">
    <citation type="submission" date="2018-11" db="EMBL/GenBank/DDBJ databases">
        <authorList>
            <consortium name="Pathogen Informatics"/>
        </authorList>
    </citation>
    <scope>NUCLEOTIDE SEQUENCE [LARGE SCALE GENOMIC DNA]</scope>
</reference>
<evidence type="ECO:0000313" key="4">
    <source>
        <dbReference type="WBParaSite" id="TCLT_0000755601-mRNA-1"/>
    </source>
</evidence>
<sequence>MLLNVVFWLFESYIIWNVHCISNFWDDLPADQRNEVLELYKLKNTMPRTEFYDMCQKWAEKQGVEVMAKYEKFRWDLEQTMKLRDATLRARLNNTTCGDIARKFLTDLLDMERNMSLSDQMFDQMRQEMQHRMPKSAYAEAVRVWNSLNPWENFSSKKSKISIG</sequence>
<feature type="signal peptide" evidence="1">
    <location>
        <begin position="1"/>
        <end position="20"/>
    </location>
</feature>
<accession>A0A0N5D3P2</accession>
<dbReference type="WBParaSite" id="TCLT_0000755601-mRNA-1">
    <property type="protein sequence ID" value="TCLT_0000755601-mRNA-1"/>
    <property type="gene ID" value="TCLT_0000755601"/>
</dbReference>